<evidence type="ECO:0000313" key="1">
    <source>
        <dbReference type="EMBL" id="PTB20713.1"/>
    </source>
</evidence>
<dbReference type="Proteomes" id="UP000240638">
    <property type="component" value="Unassembled WGS sequence"/>
</dbReference>
<protein>
    <submittedName>
        <fullName evidence="1">Uncharacterized protein</fullName>
    </submittedName>
</protein>
<sequence length="275" mass="31680">MADNAFHPLVVGENFEAWREFRIIIDFYRKGLYQRDRFTGIFSPKFQLKSLISGDEFIDFVRRNDDADVCLFNPYPSTNFLSFNVWMHGEAFHPGLTSKAQALLDICGIGWDIASVPRHTASTLCYSNFWVGTPGFWDMYVGMILDPIARFLEENPEHPVAIDVLQATTHYTSAPFLPFIVERLFTTFLSINPQIKVVAHEAPYVNIMMYCQTEFERDIVREMAPWVRAADASGSFSDELICMQKLLCSLYQRYVIEYFAHHPHPHTGAVMQLPD</sequence>
<evidence type="ECO:0000313" key="2">
    <source>
        <dbReference type="Proteomes" id="UP000240638"/>
    </source>
</evidence>
<dbReference type="AlphaFoldDB" id="A0A2T3XW20"/>
<accession>A0A2T3XW20</accession>
<organism evidence="1 2">
    <name type="scientific">Trinickia symbiotica</name>
    <dbReference type="NCBI Taxonomy" id="863227"/>
    <lineage>
        <taxon>Bacteria</taxon>
        <taxon>Pseudomonadati</taxon>
        <taxon>Pseudomonadota</taxon>
        <taxon>Betaproteobacteria</taxon>
        <taxon>Burkholderiales</taxon>
        <taxon>Burkholderiaceae</taxon>
        <taxon>Trinickia</taxon>
    </lineage>
</organism>
<comment type="caution">
    <text evidence="1">The sequence shown here is derived from an EMBL/GenBank/DDBJ whole genome shotgun (WGS) entry which is preliminary data.</text>
</comment>
<name>A0A2T3XW20_9BURK</name>
<reference evidence="1 2" key="1">
    <citation type="submission" date="2018-03" db="EMBL/GenBank/DDBJ databases">
        <title>Whole genome analyses suggest that Burkholderia sensu lato contains two further novel genera in the rhizoxinica-symbiotica group Mycetohabitans gen. nov., and Trinickia gen. nov.: implications for the evolution of diazotrophy and nodulation in the Burkholderiaceae.</title>
        <authorList>
            <person name="Estrada De Los Santos P."/>
            <person name="Palmer M."/>
            <person name="Chavez-Ramirez B."/>
            <person name="Steenkamp E.T."/>
            <person name="Hirsch A.M."/>
            <person name="Manyaka P."/>
            <person name="Maluk M."/>
            <person name="Lafos M."/>
            <person name="Crook M."/>
            <person name="Gross E."/>
            <person name="Simon M.F."/>
            <person name="Bueno Dos Reis Junior F."/>
            <person name="Poole P.S."/>
            <person name="Venter S.N."/>
            <person name="James E.K."/>
        </authorList>
    </citation>
    <scope>NUCLEOTIDE SEQUENCE [LARGE SCALE GENOMIC DNA]</scope>
    <source>
        <strain evidence="1 2">JPY-366</strain>
    </source>
</reference>
<gene>
    <name evidence="1" type="ORF">C9I57_12910</name>
</gene>
<proteinExistence type="predicted"/>
<dbReference type="EMBL" id="PYUC01000005">
    <property type="protein sequence ID" value="PTB20713.1"/>
    <property type="molecule type" value="Genomic_DNA"/>
</dbReference>